<dbReference type="Pfam" id="PF02518">
    <property type="entry name" value="HATPase_c"/>
    <property type="match status" value="1"/>
</dbReference>
<gene>
    <name evidence="7" type="ORF">SAMN03080601_00440</name>
</gene>
<keyword evidence="5" id="KW-0902">Two-component regulatory system</keyword>
<protein>
    <recommendedName>
        <fullName evidence="2">histidine kinase</fullName>
        <ecNumber evidence="2">2.7.13.3</ecNumber>
    </recommendedName>
</protein>
<dbReference type="PANTHER" id="PTHR43711">
    <property type="entry name" value="TWO-COMPONENT HISTIDINE KINASE"/>
    <property type="match status" value="1"/>
</dbReference>
<keyword evidence="4 7" id="KW-0418">Kinase</keyword>
<evidence type="ECO:0000259" key="6">
    <source>
        <dbReference type="PROSITE" id="PS50109"/>
    </source>
</evidence>
<dbReference type="PROSITE" id="PS50109">
    <property type="entry name" value="HIS_KIN"/>
    <property type="match status" value="1"/>
</dbReference>
<proteinExistence type="predicted"/>
<keyword evidence="3" id="KW-0808">Transferase</keyword>
<dbReference type="InterPro" id="IPR004358">
    <property type="entry name" value="Sig_transdc_His_kin-like_C"/>
</dbReference>
<dbReference type="PANTHER" id="PTHR43711:SF26">
    <property type="entry name" value="SENSOR HISTIDINE KINASE RCSC"/>
    <property type="match status" value="1"/>
</dbReference>
<evidence type="ECO:0000256" key="4">
    <source>
        <dbReference type="ARBA" id="ARBA00022777"/>
    </source>
</evidence>
<dbReference type="GO" id="GO:0000160">
    <property type="term" value="P:phosphorelay signal transduction system"/>
    <property type="evidence" value="ECO:0007669"/>
    <property type="project" value="UniProtKB-KW"/>
</dbReference>
<evidence type="ECO:0000256" key="2">
    <source>
        <dbReference type="ARBA" id="ARBA00012438"/>
    </source>
</evidence>
<dbReference type="STRING" id="889453.SAMN03080601_00440"/>
<dbReference type="SUPFAM" id="SSF55874">
    <property type="entry name" value="ATPase domain of HSP90 chaperone/DNA topoisomerase II/histidine kinase"/>
    <property type="match status" value="1"/>
</dbReference>
<feature type="domain" description="Histidine kinase" evidence="6">
    <location>
        <begin position="1"/>
        <end position="78"/>
    </location>
</feature>
<dbReference type="RefSeq" id="WP_157666503.1">
    <property type="nucleotide sequence ID" value="NZ_CP021904.1"/>
</dbReference>
<keyword evidence="8" id="KW-1185">Reference proteome</keyword>
<dbReference type="InterPro" id="IPR003594">
    <property type="entry name" value="HATPase_dom"/>
</dbReference>
<dbReference type="Gene3D" id="3.30.565.10">
    <property type="entry name" value="Histidine kinase-like ATPase, C-terminal domain"/>
    <property type="match status" value="1"/>
</dbReference>
<reference evidence="8" key="1">
    <citation type="submission" date="2017-02" db="EMBL/GenBank/DDBJ databases">
        <authorList>
            <person name="Varghese N."/>
            <person name="Submissions S."/>
        </authorList>
    </citation>
    <scope>NUCLEOTIDE SEQUENCE [LARGE SCALE GENOMIC DNA]</scope>
    <source>
        <strain evidence="8">DSM 24412</strain>
    </source>
</reference>
<organism evidence="7 8">
    <name type="scientific">Alkalitalea saponilacus</name>
    <dbReference type="NCBI Taxonomy" id="889453"/>
    <lineage>
        <taxon>Bacteria</taxon>
        <taxon>Pseudomonadati</taxon>
        <taxon>Bacteroidota</taxon>
        <taxon>Bacteroidia</taxon>
        <taxon>Marinilabiliales</taxon>
        <taxon>Marinilabiliaceae</taxon>
        <taxon>Alkalitalea</taxon>
    </lineage>
</organism>
<accession>A0A1T5B9I4</accession>
<dbReference type="AlphaFoldDB" id="A0A1T5B9I4"/>
<name>A0A1T5B9I4_9BACT</name>
<comment type="catalytic activity">
    <reaction evidence="1">
        <text>ATP + protein L-histidine = ADP + protein N-phospho-L-histidine.</text>
        <dbReference type="EC" id="2.7.13.3"/>
    </reaction>
</comment>
<dbReference type="EC" id="2.7.13.3" evidence="2"/>
<dbReference type="EMBL" id="FUYV01000002">
    <property type="protein sequence ID" value="SKB43533.1"/>
    <property type="molecule type" value="Genomic_DNA"/>
</dbReference>
<evidence type="ECO:0000313" key="7">
    <source>
        <dbReference type="EMBL" id="SKB43533.1"/>
    </source>
</evidence>
<evidence type="ECO:0000256" key="1">
    <source>
        <dbReference type="ARBA" id="ARBA00000085"/>
    </source>
</evidence>
<evidence type="ECO:0000256" key="3">
    <source>
        <dbReference type="ARBA" id="ARBA00022679"/>
    </source>
</evidence>
<sequence>MLDSTVIEDTGIGINKIHHKLIFDRFRQVEGDHTIRAGGSGLGLAISKAYVELLGGEIKLQSEPGKGSRFSFSLPETP</sequence>
<dbReference type="InterPro" id="IPR050736">
    <property type="entry name" value="Sensor_HK_Regulatory"/>
</dbReference>
<dbReference type="InterPro" id="IPR005467">
    <property type="entry name" value="His_kinase_dom"/>
</dbReference>
<dbReference type="InterPro" id="IPR036890">
    <property type="entry name" value="HATPase_C_sf"/>
</dbReference>
<evidence type="ECO:0000313" key="8">
    <source>
        <dbReference type="Proteomes" id="UP000191055"/>
    </source>
</evidence>
<dbReference type="Proteomes" id="UP000191055">
    <property type="component" value="Unassembled WGS sequence"/>
</dbReference>
<evidence type="ECO:0000256" key="5">
    <source>
        <dbReference type="ARBA" id="ARBA00023012"/>
    </source>
</evidence>
<dbReference type="PRINTS" id="PR00344">
    <property type="entry name" value="BCTRLSENSOR"/>
</dbReference>
<dbReference type="OrthoDB" id="9796457at2"/>
<dbReference type="GO" id="GO:0004673">
    <property type="term" value="F:protein histidine kinase activity"/>
    <property type="evidence" value="ECO:0007669"/>
    <property type="project" value="UniProtKB-EC"/>
</dbReference>